<gene>
    <name evidence="2" type="ORF">CC80DRAFT_551672</name>
</gene>
<evidence type="ECO:0000256" key="1">
    <source>
        <dbReference type="SAM" id="MobiDB-lite"/>
    </source>
</evidence>
<name>A0A6A5TKQ1_9PLEO</name>
<dbReference type="AlphaFoldDB" id="A0A6A5TKQ1"/>
<evidence type="ECO:0000313" key="2">
    <source>
        <dbReference type="EMBL" id="KAF1952978.1"/>
    </source>
</evidence>
<reference evidence="2" key="1">
    <citation type="journal article" date="2020" name="Stud. Mycol.">
        <title>101 Dothideomycetes genomes: a test case for predicting lifestyles and emergence of pathogens.</title>
        <authorList>
            <person name="Haridas S."/>
            <person name="Albert R."/>
            <person name="Binder M."/>
            <person name="Bloem J."/>
            <person name="Labutti K."/>
            <person name="Salamov A."/>
            <person name="Andreopoulos B."/>
            <person name="Baker S."/>
            <person name="Barry K."/>
            <person name="Bills G."/>
            <person name="Bluhm B."/>
            <person name="Cannon C."/>
            <person name="Castanera R."/>
            <person name="Culley D."/>
            <person name="Daum C."/>
            <person name="Ezra D."/>
            <person name="Gonzalez J."/>
            <person name="Henrissat B."/>
            <person name="Kuo A."/>
            <person name="Liang C."/>
            <person name="Lipzen A."/>
            <person name="Lutzoni F."/>
            <person name="Magnuson J."/>
            <person name="Mondo S."/>
            <person name="Nolan M."/>
            <person name="Ohm R."/>
            <person name="Pangilinan J."/>
            <person name="Park H.-J."/>
            <person name="Ramirez L."/>
            <person name="Alfaro M."/>
            <person name="Sun H."/>
            <person name="Tritt A."/>
            <person name="Yoshinaga Y."/>
            <person name="Zwiers L.-H."/>
            <person name="Turgeon B."/>
            <person name="Goodwin S."/>
            <person name="Spatafora J."/>
            <person name="Crous P."/>
            <person name="Grigoriev I."/>
        </authorList>
    </citation>
    <scope>NUCLEOTIDE SEQUENCE</scope>
    <source>
        <strain evidence="2">CBS 675.92</strain>
    </source>
</reference>
<sequence length="473" mass="52052">MKAYAYCFQSTQCQTDPPLNYDTFVRCYGRKPKMNEVGLLAKVRYERSKGDIYAVNHGELESTMITAVKMKRPHGAPPPIGYADSSFQTMDFPESDAALQKAKVQAEDVAKKLSSPVKEAGCKINIQKDAYIAHSHGVQSAVIVTEEGEIIYNGEENPRILPNIIIETIEEMPVVPALSPQPPTHSDTIEPPPVPAKETAPTPIHSIDMVPTTEPAVVPQDSSPKELILPTSTLIVDSSKVRYGPGNPRFGPKKAETAPEPVTAASTEQRKPPPEVQQGAKPAVKRKAEDEPGDEDGRPQKKVDRQRKAPRPRVQLYVPPAQAVPTEQRKPPPEVQNGAKTAPKRKAEDEPEGEEGREPKKVDRKRKTPRPRMQPYVPPAQRARNGAQNDKQTGTIPLVLNSSSHGLYFFEVELHDVVGRVPSACILASTARAFSSCNFKMYQGEDSGTNQAQVIRRMEGMQQDQCKGMVLVP</sequence>
<protein>
    <submittedName>
        <fullName evidence="2">Uncharacterized protein</fullName>
    </submittedName>
</protein>
<feature type="region of interest" description="Disordered" evidence="1">
    <location>
        <begin position="239"/>
        <end position="392"/>
    </location>
</feature>
<dbReference type="Proteomes" id="UP000800035">
    <property type="component" value="Unassembled WGS sequence"/>
</dbReference>
<feature type="compositionally biased region" description="Basic and acidic residues" evidence="1">
    <location>
        <begin position="286"/>
        <end position="307"/>
    </location>
</feature>
<accession>A0A6A5TKQ1</accession>
<dbReference type="EMBL" id="ML977006">
    <property type="protein sequence ID" value="KAF1952978.1"/>
    <property type="molecule type" value="Genomic_DNA"/>
</dbReference>
<keyword evidence="3" id="KW-1185">Reference proteome</keyword>
<proteinExistence type="predicted"/>
<organism evidence="2 3">
    <name type="scientific">Byssothecium circinans</name>
    <dbReference type="NCBI Taxonomy" id="147558"/>
    <lineage>
        <taxon>Eukaryota</taxon>
        <taxon>Fungi</taxon>
        <taxon>Dikarya</taxon>
        <taxon>Ascomycota</taxon>
        <taxon>Pezizomycotina</taxon>
        <taxon>Dothideomycetes</taxon>
        <taxon>Pleosporomycetidae</taxon>
        <taxon>Pleosporales</taxon>
        <taxon>Massarineae</taxon>
        <taxon>Massarinaceae</taxon>
        <taxon>Byssothecium</taxon>
    </lineage>
</organism>
<feature type="region of interest" description="Disordered" evidence="1">
    <location>
        <begin position="179"/>
        <end position="207"/>
    </location>
</feature>
<evidence type="ECO:0000313" key="3">
    <source>
        <dbReference type="Proteomes" id="UP000800035"/>
    </source>
</evidence>